<dbReference type="Proteomes" id="UP000198711">
    <property type="component" value="Unassembled WGS sequence"/>
</dbReference>
<protein>
    <submittedName>
        <fullName evidence="2">LysM domain-containing protein</fullName>
    </submittedName>
</protein>
<sequence length="3972" mass="429029">MSSANVYTALNSYIQNNSIDLWAAANGSPDLAGMLPVLGLFNINAAYTLTFVVLTQSPSGASVRLTGSGSFNGANPYTANATLQYIQEGNVFSLELAITTDWIISNFFSSLPETLMQVPTIQQGILWYPSVLNGMTIRTAVFSGKTRETKLTLTGFLLQPNNPNLLNRTPMVGPWPLRLSGSVEMPTSTRSYPLINLDARGNDTIINVAKQQDINGPDAMGLSNPGLTLLVQPLKPQQPNRIAFSTIELFADFALGEIKGRIATLVLSNDDVWNFTVRFKKNVFTLRQGLAQLTRIFGVELPIPMNFPVLTDFYVGEIDMDLQNTGSNAIPSFSLLNLAVTIRSEKTWDPPIPFVTIDKVGTRWVWGWSMVNGEGGPEKRYTLTGSVFGTINFGGSNGQTALLPAPPPPDDTPDGSSKALAVNDNQVSLNVNMSLPNFIISGSLAQDSYIPIGKALNFFFKNEGPSTGLQKMKITRLRFSADPIGQNYFAEATIFFGEPGNPDPQQGWMINLFVITIILNQLEFNIAVNDGKVSGGISGTFFLDQGDPSDYKMPRIMISAEYPPQQPDAPEGWTLSGHLYPGTSISVTKLVYKFIYGGGTTHPPRWVPDILIDRLDVVFTTGSKTPTREVKASYTFGGTISVRWEPNIFNTPLKINASASIDLAKPATTDTPSGKLTGTFSVNKIQLTASLTFGVPEPTYLFKVQFDQLWLQATTSWRGEQNNRHQVVSLQLGGVTLGDILEYLVNLAAPTIGFKLDSPWDVLKKVDLSRFVLTIDPKENIVEFVFNANVDLVIAQLDSIGVRYSKKSGDGKVDLILTGSFLGQQYTNDKPLSWDVINDPPPAVPGKGPSLVNLRYLGLGQRVTFSGTTPSTVADSIKKLKQDMKKPPDDGNPLPSTMLYAANSQWLIGLDIQLMETLDLGIIFNDPKLYGLSIALSGERAGPLAGLRFEILYKKITDEIGMYRIEFQVPDMFRTIQLGAVSITLGIIVIEIYTNGNFKVDLGFPYNRNFDRSFSLQATIFIGRGGFYLGVLNGDTSTQVPRISNGNFSPVIELGIGISAGVGREIRAGILAGGAFVELQVIFQGVLAWFNPNSSGAAPAKFFKCQGVAAIHGKIYGSVDFVVVKVSITLEAYAQVSIIYECYQPMLIELEVDVSAEASIKILFVRIYFSFGVHLSLDFTVGSAEPTPWILSNNNSGGRSSAALATTSHHLLNPRRPVALRTNKHRRLQVLREAHVMTMGLQGTAALQEYNLVWHPTNKVFPDSPRNAHLTLLPVFTIDGVPVNWDGTTPVNGNPNYRSAFVLFADTGMSTSAVTAADCAIRSAAHSAMTVSDTDTSLLAADILTQGLLLYAIQAFPRDPAEGNNITAWQITSLLDQLNMPDTMSGGLSIDNLKTFFTTNINLWISGDITPRPDDKSAMVLPLPPFVGWTSPQGGTIDFSTKNKIGPWYEWGISQLLGSYFPVGGDNSKKPAQDDPSTYESFTSFMFRDFCLILMQNGIKEMQKQMNNTTVTVTTVSSVVQNLEQVAKTLPNASVPYRICSGDTVESVAESLGATVEELTFLNDHLQSDLETLPVGTPLTIKLGVPPEVLAMDNADISFAVTQCTLGTLVHQAAQNDTLQNIASLFNVASVATLLAYQDKAYPVLSSGPNILAPGNSFDLPQQTFVNAPADFVQLRVAGVFFARYLDASILKNTPLPDMANWYVQAIAEVNQDLLKQLFPEQKIPSVIELPPGQVLSVPNAYQNAYNILANRNNYTTVAGDTLYRIGLALVFQQDFGTTTPPGITQWPTFRAGVTSTGTQSWSIPAWQGMIIESGTNIESLVRRLIVNASWISIIPVQPSKGTWSYDWDKVAVWLSTAKIIAPLASITVPNATVVSTTPLSFSILSTKYGLTVTDAATRLKKLNGLYASGTVLKVKLLPAQDITVLVNAVLQGDSFTSIVNQSSRMLLSGLRLPSLTTDGGGHTVPDPAHPSPLYDLTGQQFNIALDSTKPTDNALTLSLASQQSWIKLFNSITVQTGQTLASLEAAYPNLLVYNPGLNESTFKVGMILLTAPVNSLDYSYTNADILGVMPATGLAITPVPATPPAPVVMKILGTVPRTYGLEHGIELQTPLALAIPTDPALPNITGNPGLWMLPSDLQEKARNGVTTLYEILTVQQGTAAGSKAVQINSSTYGTLIPFKVKRMNDSSSQFNLMGVDTDKRNLLITLSNWLRQQGSTDKTTVNLLLAPAPNATNTSGLTILSTTAANAFLIKTNLSTVSVPPAMLTRAANLKDTGNSVYYATLASLADFLELLWEGSVVGGIGYYFSPGMQLPGSAFDQQGNITLQLLVIAGTQQSLAPNGRSLLPFNNCALIGPGAYNAQFSLFMESAGSTDPSETIAQALVPPGNVGFELVTANPDTITPAPPVPVKLLRNLYSLLSFEVAQQTGSPFYAPPSGMPVMPDPSDNSRQQAWEKARALRKAIAAKLVTTADTSAKPYWRYAQVLPVSRFIRPGTTLAGADVTGLPPFNEDPYQGFGTQTALPVANFVFGFGDVLGNRTGANGTGQGTTPVKVGYTDNIVSVGDWSSVARYFNVQQSGSNAVLTIYIAPRPSELLPTPAQPGDVNNDLLKQQQKLFSQTYYQLIQPGLTAWLVTSLNYISDPNYGNKGVAISDSSPLWKFAAGSYAITTSLRSFLPAKPTGITTLGDIITKYGVEKRYAELAQANAGYAVQQLFGTTVPVVPAYFPFVEHLSITALAALPPAGWPVPPVATTLLTYTENTSLLLKAGTLLVIPGKTITTGTTPPTACLQDLADGAHTTVIHLAVQNSEQPVLQTGFEFTVDVDEHTEVVVTVDAATNSLKLVVDAFANNGVNTTVEALATTHNKKTGMLALDKTLDVKAYLVKDGNTLADNQSGVSVTDLANNNGNTPDLFDTGALIYFGNFANVITGTAPVSLQQFADRYACPVALLLSNNSGLTLPSNSAFVLPGTLAWPTDTGSIKIPYTVRNTDTLNNIAQQFDFNTATVSAALQLATNNTNMPGTLIPNIDVTITVGTNTYPVNTGSGNPSFTSFLKALQQKAPAGTLQDIVNSMGGSTGVLNPGALFLCPPAKFQQDTMPVNIPDMYGVSAAAFALANTAIQGIIAPQKTLQASVELGSITIQTGDDDTFNTLIVRFAAKGISLSASEIVDINANVAFIKSCALAMLPPAVISFSTSLDQNGPYESPIVPLKVSLRLLRPKALIYPGFETTKGTGAVEMAESDFPAPVKDNNKTSGLTLNDFVANMKTALPQLRLGTAQVTGVVQDLWQVNFTSSGFKKVELIGAIIINNEQKPRYFALKPLYQQLVTRPVTVSPLKIDGTLDAGQQRSFQSIDVELWARRFVEDMDRFLSGPYAAAIYNNTNIRNQLKLVLDAKTGLIPAIAAGLSNVLNVQDANKVPALASAVDALEQQLGVSLAKTYESTVLIQYDSKTEAAVLPKPAGLYGNGKIIDTTTNEPLFGLSMIAAKTDLSKASSYVNFLMTLDNPAFHKDVLGYFFYDISHLEFNISSDHLPQNFKASDWLSFIPLLSKPEKPAALSGTDPAIKIDVPIPLRNFPDMPKIVSQQAKQTFPDGTETVNQLGVWNYDYVYTHQHAEQDYVVLKAEFNLKLPAAVRKMTDPLRDLFTELAQYITVADPLWQLINGLTDPKTKLPIGYIENAVRTFATLAGNINQYWSARISQKEIATNKLDLVVAALSYEFNARVSYRNNHDLDTLTLKRLGSQPGPNNSWPDAFAQSPDGTFTQLDMQSNAPDTAIYKVPAGMSIPPVTWPVFKLTWGSLNLATVQNARSQMHVQRNQDLIDYASTNTDFIFSTDTIIAPGIVTPLNTFGKRVDISALGSNLTDALNACFNGLFGPAMNGQPVTIQLSYGFELVAPSGPDDEGLITYLPIGLYPNQTLSATTANDLNNVIVEWKRDNNPAEKGGAWVFSLKQYSQLTDYPQTLLNIEHLVYRIPPKQG</sequence>
<evidence type="ECO:0000259" key="1">
    <source>
        <dbReference type="PROSITE" id="PS51782"/>
    </source>
</evidence>
<feature type="domain" description="LysM" evidence="1">
    <location>
        <begin position="1535"/>
        <end position="1581"/>
    </location>
</feature>
<name>A0A8X8IHI6_9BACT</name>
<dbReference type="SMART" id="SM00257">
    <property type="entry name" value="LysM"/>
    <property type="match status" value="4"/>
</dbReference>
<organism evidence="2 3">
    <name type="scientific">Hydrobacter penzbergensis</name>
    <dbReference type="NCBI Taxonomy" id="1235997"/>
    <lineage>
        <taxon>Bacteria</taxon>
        <taxon>Pseudomonadati</taxon>
        <taxon>Bacteroidota</taxon>
        <taxon>Chitinophagia</taxon>
        <taxon>Chitinophagales</taxon>
        <taxon>Chitinophagaceae</taxon>
        <taxon>Hydrobacter</taxon>
    </lineage>
</organism>
<dbReference type="EMBL" id="FNNO01000015">
    <property type="protein sequence ID" value="SDX40941.1"/>
    <property type="molecule type" value="Genomic_DNA"/>
</dbReference>
<gene>
    <name evidence="2" type="ORF">SAMN05444410_11541</name>
</gene>
<keyword evidence="3" id="KW-1185">Reference proteome</keyword>
<dbReference type="PROSITE" id="PS51782">
    <property type="entry name" value="LYSM"/>
    <property type="match status" value="1"/>
</dbReference>
<comment type="caution">
    <text evidence="2">The sequence shown here is derived from an EMBL/GenBank/DDBJ whole genome shotgun (WGS) entry which is preliminary data.</text>
</comment>
<evidence type="ECO:0000313" key="3">
    <source>
        <dbReference type="Proteomes" id="UP000198711"/>
    </source>
</evidence>
<dbReference type="Pfam" id="PF01476">
    <property type="entry name" value="LysM"/>
    <property type="match status" value="1"/>
</dbReference>
<reference evidence="2 3" key="1">
    <citation type="submission" date="2016-10" db="EMBL/GenBank/DDBJ databases">
        <authorList>
            <person name="Varghese N."/>
            <person name="Submissions S."/>
        </authorList>
    </citation>
    <scope>NUCLEOTIDE SEQUENCE [LARGE SCALE GENOMIC DNA]</scope>
    <source>
        <strain evidence="2 3">DSM 25353</strain>
    </source>
</reference>
<proteinExistence type="predicted"/>
<dbReference type="InterPro" id="IPR018392">
    <property type="entry name" value="LysM"/>
</dbReference>
<dbReference type="RefSeq" id="WP_092725926.1">
    <property type="nucleotide sequence ID" value="NZ_FNNO01000015.1"/>
</dbReference>
<evidence type="ECO:0000313" key="2">
    <source>
        <dbReference type="EMBL" id="SDX40941.1"/>
    </source>
</evidence>
<accession>A0A8X8IHI6</accession>